<dbReference type="CDD" id="cd02232">
    <property type="entry name" value="cupin_ARD"/>
    <property type="match status" value="1"/>
</dbReference>
<feature type="binding site" evidence="11">
    <location>
        <position position="89"/>
    </location>
    <ligand>
        <name>Fe(2+)</name>
        <dbReference type="ChEBI" id="CHEBI:29033"/>
        <note>for iron-dependent acireductone dioxygenase activity</note>
    </ligand>
</feature>
<keyword evidence="7 11" id="KW-0560">Oxidoreductase</keyword>
<dbReference type="GO" id="GO:0016151">
    <property type="term" value="F:nickel cation binding"/>
    <property type="evidence" value="ECO:0007669"/>
    <property type="project" value="UniProtKB-UniRule"/>
</dbReference>
<comment type="caution">
    <text evidence="12">The sequence shown here is derived from an EMBL/GenBank/DDBJ whole genome shotgun (WGS) entry which is preliminary data.</text>
</comment>
<comment type="similarity">
    <text evidence="11">Belongs to the acireductone dioxygenase (ARD) family.</text>
</comment>
<keyword evidence="3 11" id="KW-0533">Nickel</keyword>
<dbReference type="InterPro" id="IPR004313">
    <property type="entry name" value="ARD"/>
</dbReference>
<dbReference type="InterPro" id="IPR027496">
    <property type="entry name" value="ARD_euk"/>
</dbReference>
<dbReference type="InterPro" id="IPR011051">
    <property type="entry name" value="RmlC_Cupin_sf"/>
</dbReference>
<feature type="binding site" evidence="11">
    <location>
        <position position="89"/>
    </location>
    <ligand>
        <name>Ni(2+)</name>
        <dbReference type="ChEBI" id="CHEBI:49786"/>
        <note>for nickel-dependent acireductone dioxygenase activity</note>
    </ligand>
</feature>
<keyword evidence="5 11" id="KW-0479">Metal-binding</keyword>
<dbReference type="HAMAP" id="MF_03154">
    <property type="entry name" value="Salvage_MtnD_euk"/>
    <property type="match status" value="1"/>
</dbReference>
<evidence type="ECO:0000256" key="8">
    <source>
        <dbReference type="ARBA" id="ARBA00023004"/>
    </source>
</evidence>
<dbReference type="GO" id="GO:0010309">
    <property type="term" value="F:acireductone dioxygenase [iron(II)-requiring] activity"/>
    <property type="evidence" value="ECO:0007669"/>
    <property type="project" value="UniProtKB-UniRule"/>
</dbReference>
<feature type="binding site" evidence="11">
    <location>
        <position position="83"/>
    </location>
    <ligand>
        <name>Fe(2+)</name>
        <dbReference type="ChEBI" id="CHEBI:29033"/>
        <note>for iron-dependent acireductone dioxygenase activity</note>
    </ligand>
</feature>
<evidence type="ECO:0000256" key="2">
    <source>
        <dbReference type="ARBA" id="ARBA00022490"/>
    </source>
</evidence>
<dbReference type="PANTHER" id="PTHR23418">
    <property type="entry name" value="ACIREDUCTONE DIOXYGENASE"/>
    <property type="match status" value="1"/>
</dbReference>
<evidence type="ECO:0000256" key="9">
    <source>
        <dbReference type="ARBA" id="ARBA00023167"/>
    </source>
</evidence>
<keyword evidence="2 11" id="KW-0963">Cytoplasm</keyword>
<accession>A0A4Q2D3I3</accession>
<evidence type="ECO:0000313" key="13">
    <source>
        <dbReference type="Proteomes" id="UP000290288"/>
    </source>
</evidence>
<dbReference type="UniPathway" id="UPA00904">
    <property type="reaction ID" value="UER00878"/>
</dbReference>
<dbReference type="OrthoDB" id="1867259at2759"/>
<feature type="binding site" evidence="11">
    <location>
        <position position="83"/>
    </location>
    <ligand>
        <name>Ni(2+)</name>
        <dbReference type="ChEBI" id="CHEBI:49786"/>
        <note>for nickel-dependent acireductone dioxygenase activity</note>
    </ligand>
</feature>
<evidence type="ECO:0000256" key="10">
    <source>
        <dbReference type="ARBA" id="ARBA00023242"/>
    </source>
</evidence>
<dbReference type="SUPFAM" id="SSF51182">
    <property type="entry name" value="RmlC-like cupins"/>
    <property type="match status" value="1"/>
</dbReference>
<dbReference type="Proteomes" id="UP000290288">
    <property type="component" value="Unassembled WGS sequence"/>
</dbReference>
<dbReference type="Pfam" id="PF03079">
    <property type="entry name" value="ARD"/>
    <property type="match status" value="1"/>
</dbReference>
<feature type="binding site" evidence="11">
    <location>
        <position position="129"/>
    </location>
    <ligand>
        <name>Ni(2+)</name>
        <dbReference type="ChEBI" id="CHEBI:49786"/>
        <note>for nickel-dependent acireductone dioxygenase activity</note>
    </ligand>
</feature>
<sequence length="225" mass="27224">MRAWYFDNKPGHQKLPHMGEHVPNEKVYQLGIKHWKIPFEGHKKVIDEIAKERDYPNRDVINISKEGLGDIYDEKMMYFFQEHMHEDEEIRYILDGTGYYDIRETPSDDWIRFQIEAEDLIIIPVGIYHRFTLDEGDYIKSIRLFRADPKWVYLYRSKEMDVNPYRLEYVNETKEKFGITVTEEDRVAVKEAFERHKQTELASMKAVSLGWGEWIWSWLTWRSYT</sequence>
<dbReference type="PANTHER" id="PTHR23418:SF0">
    <property type="entry name" value="ACIREDUCTONE DIOXYGENASE"/>
    <property type="match status" value="1"/>
</dbReference>
<keyword evidence="4 11" id="KW-0028">Amino-acid biosynthesis</keyword>
<evidence type="ECO:0000256" key="7">
    <source>
        <dbReference type="ARBA" id="ARBA00023002"/>
    </source>
</evidence>
<comment type="pathway">
    <text evidence="11">Amino-acid biosynthesis; L-methionine biosynthesis via salvage pathway; L-methionine from S-methyl-5-thio-alpha-D-ribose 1-phosphate: step 5/6.</text>
</comment>
<evidence type="ECO:0000256" key="6">
    <source>
        <dbReference type="ARBA" id="ARBA00022964"/>
    </source>
</evidence>
<comment type="function">
    <text evidence="11">Catalyzes 2 different reactions between oxygen and the acireductone 1,2-dihydroxy-3-keto-5-methylthiopentene (DHK-MTPene) depending upon the metal bound in the active site. Fe-containing acireductone dioxygenase (Fe-ARD) produces formate and 2-keto-4-methylthiobutyrate (KMTB), the alpha-ketoacid precursor of methionine in the methionine recycle pathway. Ni-containing acireductone dioxygenase (Ni-ARD) produces methylthiopropionate, carbon monoxide and formate, and does not lie on the methionine recycle pathway.</text>
</comment>
<feature type="binding site" evidence="11">
    <location>
        <position position="85"/>
    </location>
    <ligand>
        <name>Fe(2+)</name>
        <dbReference type="ChEBI" id="CHEBI:29033"/>
        <note>for iron-dependent acireductone dioxygenase activity</note>
    </ligand>
</feature>
<dbReference type="GO" id="GO:0005634">
    <property type="term" value="C:nucleus"/>
    <property type="evidence" value="ECO:0007669"/>
    <property type="project" value="UniProtKB-SubCell"/>
</dbReference>
<keyword evidence="8 11" id="KW-0408">Iron</keyword>
<dbReference type="Gene3D" id="2.60.120.10">
    <property type="entry name" value="Jelly Rolls"/>
    <property type="match status" value="1"/>
</dbReference>
<keyword evidence="10 11" id="KW-0539">Nucleus</keyword>
<comment type="catalytic activity">
    <reaction evidence="1 11">
        <text>1,2-dihydroxy-5-(methylsulfanyl)pent-1-en-3-one + O2 = 4-methylsulfanyl-2-oxobutanoate + formate + 2 H(+)</text>
        <dbReference type="Rhea" id="RHEA:24504"/>
        <dbReference type="ChEBI" id="CHEBI:15378"/>
        <dbReference type="ChEBI" id="CHEBI:15379"/>
        <dbReference type="ChEBI" id="CHEBI:15740"/>
        <dbReference type="ChEBI" id="CHEBI:16723"/>
        <dbReference type="ChEBI" id="CHEBI:49252"/>
        <dbReference type="EC" id="1.13.11.54"/>
    </reaction>
</comment>
<dbReference type="FunFam" id="2.60.120.10:FF:000099">
    <property type="entry name" value="1,2-dihydroxy-3-keto-5-methylthiopentene dioxygenase"/>
    <property type="match status" value="1"/>
</dbReference>
<feature type="binding site" evidence="11">
    <location>
        <position position="129"/>
    </location>
    <ligand>
        <name>Fe(2+)</name>
        <dbReference type="ChEBI" id="CHEBI:29033"/>
        <note>for iron-dependent acireductone dioxygenase activity</note>
    </ligand>
</feature>
<comment type="subcellular location">
    <subcellularLocation>
        <location evidence="11">Cytoplasm</location>
    </subcellularLocation>
    <subcellularLocation>
        <location evidence="11">Nucleus</location>
    </subcellularLocation>
</comment>
<reference evidence="12 13" key="1">
    <citation type="submission" date="2019-01" db="EMBL/GenBank/DDBJ databases">
        <title>Draft genome sequence of Psathyrella aberdarensis IHI B618.</title>
        <authorList>
            <person name="Buettner E."/>
            <person name="Kellner H."/>
        </authorList>
    </citation>
    <scope>NUCLEOTIDE SEQUENCE [LARGE SCALE GENOMIC DNA]</scope>
    <source>
        <strain evidence="12 13">IHI B618</strain>
    </source>
</reference>
<evidence type="ECO:0000256" key="1">
    <source>
        <dbReference type="ARBA" id="ARBA00000428"/>
    </source>
</evidence>
<keyword evidence="13" id="KW-1185">Reference proteome</keyword>
<name>A0A4Q2D3I3_9AGAR</name>
<comment type="catalytic activity">
    <reaction evidence="11">
        <text>1,2-dihydroxy-5-(methylsulfanyl)pent-1-en-3-one + O2 = 3-(methylsulfanyl)propanoate + CO + formate + 2 H(+)</text>
        <dbReference type="Rhea" id="RHEA:14161"/>
        <dbReference type="ChEBI" id="CHEBI:15378"/>
        <dbReference type="ChEBI" id="CHEBI:15379"/>
        <dbReference type="ChEBI" id="CHEBI:15740"/>
        <dbReference type="ChEBI" id="CHEBI:17245"/>
        <dbReference type="ChEBI" id="CHEBI:49016"/>
        <dbReference type="ChEBI" id="CHEBI:49252"/>
        <dbReference type="EC" id="1.13.11.53"/>
    </reaction>
</comment>
<dbReference type="EMBL" id="SDEE01001047">
    <property type="protein sequence ID" value="RXW13006.1"/>
    <property type="molecule type" value="Genomic_DNA"/>
</dbReference>
<keyword evidence="9 11" id="KW-0486">Methionine biosynthesis</keyword>
<evidence type="ECO:0000256" key="4">
    <source>
        <dbReference type="ARBA" id="ARBA00022605"/>
    </source>
</evidence>
<organism evidence="12 13">
    <name type="scientific">Candolleomyces aberdarensis</name>
    <dbReference type="NCBI Taxonomy" id="2316362"/>
    <lineage>
        <taxon>Eukaryota</taxon>
        <taxon>Fungi</taxon>
        <taxon>Dikarya</taxon>
        <taxon>Basidiomycota</taxon>
        <taxon>Agaricomycotina</taxon>
        <taxon>Agaricomycetes</taxon>
        <taxon>Agaricomycetidae</taxon>
        <taxon>Agaricales</taxon>
        <taxon>Agaricineae</taxon>
        <taxon>Psathyrellaceae</taxon>
        <taxon>Candolleomyces</taxon>
    </lineage>
</organism>
<proteinExistence type="inferred from homology"/>
<dbReference type="GO" id="GO:0019509">
    <property type="term" value="P:L-methionine salvage from methylthioadenosine"/>
    <property type="evidence" value="ECO:0007669"/>
    <property type="project" value="UniProtKB-UniRule"/>
</dbReference>
<gene>
    <name evidence="11" type="primary">ADI1</name>
    <name evidence="12" type="ORF">EST38_g12848</name>
</gene>
<evidence type="ECO:0000256" key="3">
    <source>
        <dbReference type="ARBA" id="ARBA00022596"/>
    </source>
</evidence>
<evidence type="ECO:0000256" key="5">
    <source>
        <dbReference type="ARBA" id="ARBA00022723"/>
    </source>
</evidence>
<dbReference type="GO" id="GO:0005506">
    <property type="term" value="F:iron ion binding"/>
    <property type="evidence" value="ECO:0007669"/>
    <property type="project" value="UniProtKB-UniRule"/>
</dbReference>
<protein>
    <recommendedName>
        <fullName evidence="11">Acireductone dioxygenase</fullName>
    </recommendedName>
    <alternativeName>
        <fullName evidence="11">Acireductone dioxygenase (Fe(2+)-requiring)</fullName>
        <shortName evidence="11">ARD'</shortName>
        <shortName evidence="11">Fe-ARD</shortName>
        <ecNumber evidence="11">1.13.11.54</ecNumber>
    </alternativeName>
    <alternativeName>
        <fullName evidence="11">Acireductone dioxygenase (Ni(2+)-requiring)</fullName>
        <shortName evidence="11">ARD</shortName>
        <shortName evidence="11">Ni-ARD</shortName>
        <ecNumber evidence="11">1.13.11.53</ecNumber>
    </alternativeName>
</protein>
<dbReference type="STRING" id="2316362.A0A4Q2D3I3"/>
<keyword evidence="6 11" id="KW-0223">Dioxygenase</keyword>
<dbReference type="EC" id="1.13.11.54" evidence="11"/>
<feature type="binding site" evidence="11">
    <location>
        <position position="85"/>
    </location>
    <ligand>
        <name>Ni(2+)</name>
        <dbReference type="ChEBI" id="CHEBI:49786"/>
        <note>for nickel-dependent acireductone dioxygenase activity</note>
    </ligand>
</feature>
<dbReference type="GO" id="GO:0010308">
    <property type="term" value="F:acireductone dioxygenase (Ni2+-requiring) activity"/>
    <property type="evidence" value="ECO:0007669"/>
    <property type="project" value="UniProtKB-UniRule"/>
</dbReference>
<dbReference type="EC" id="1.13.11.53" evidence="11"/>
<dbReference type="AlphaFoldDB" id="A0A4Q2D3I3"/>
<evidence type="ECO:0000313" key="12">
    <source>
        <dbReference type="EMBL" id="RXW13006.1"/>
    </source>
</evidence>
<dbReference type="GO" id="GO:0005737">
    <property type="term" value="C:cytoplasm"/>
    <property type="evidence" value="ECO:0007669"/>
    <property type="project" value="UniProtKB-SubCell"/>
</dbReference>
<dbReference type="InterPro" id="IPR014710">
    <property type="entry name" value="RmlC-like_jellyroll"/>
</dbReference>
<comment type="cofactor">
    <cofactor evidence="11">
        <name>Fe(2+)</name>
        <dbReference type="ChEBI" id="CHEBI:29033"/>
    </cofactor>
    <cofactor evidence="11">
        <name>Ni(2+)</name>
        <dbReference type="ChEBI" id="CHEBI:49786"/>
    </cofactor>
    <text evidence="11">Binds either 1 Fe or Ni cation per monomer. Iron-binding promotes an acireductone dioxygenase reaction producing 2-keto-4-methylthiobutyrate, while nickel-binding promotes an acireductone dioxygenase reaction producing 3-(methylsulfanyl)propanoate.</text>
</comment>
<evidence type="ECO:0000256" key="11">
    <source>
        <dbReference type="HAMAP-Rule" id="MF_03154"/>
    </source>
</evidence>